<evidence type="ECO:0000313" key="3">
    <source>
        <dbReference type="Proteomes" id="UP001628179"/>
    </source>
</evidence>
<comment type="caution">
    <text evidence="2">The sequence shown here is derived from an EMBL/GenBank/DDBJ whole genome shotgun (WGS) entry which is preliminary data.</text>
</comment>
<evidence type="ECO:0000256" key="1">
    <source>
        <dbReference type="SAM" id="MobiDB-lite"/>
    </source>
</evidence>
<organism evidence="2 3">
    <name type="scientific">Madurella fahalii</name>
    <dbReference type="NCBI Taxonomy" id="1157608"/>
    <lineage>
        <taxon>Eukaryota</taxon>
        <taxon>Fungi</taxon>
        <taxon>Dikarya</taxon>
        <taxon>Ascomycota</taxon>
        <taxon>Pezizomycotina</taxon>
        <taxon>Sordariomycetes</taxon>
        <taxon>Sordariomycetidae</taxon>
        <taxon>Sordariales</taxon>
        <taxon>Sordariales incertae sedis</taxon>
        <taxon>Madurella</taxon>
    </lineage>
</organism>
<feature type="region of interest" description="Disordered" evidence="1">
    <location>
        <begin position="114"/>
        <end position="186"/>
    </location>
</feature>
<feature type="compositionally biased region" description="Basic and acidic residues" evidence="1">
    <location>
        <begin position="168"/>
        <end position="181"/>
    </location>
</feature>
<sequence length="295" mass="30725">MSTDPNQPPRPSLPTPRTLLTSLINAISNIPLTESDPDQPRKSLLLRDKSLAHANPLRQVPLSHRHLIITLHVLFPEMILPALDLLERGRVGRVVLTTPPAAATAAAGVGGIAAAKADKGRDRGESEGGGGNSSTSSTSTSTSSFYLVASSAAAQPESSSSGGKRRRDAGLGDEDRGEKGARGMGAKGAGKRYLVRLAAWNCSCAAFAFAAVQGDGGMSQEEVEREDGGVGDDVGADWSFGGMSLDGLRQAGEGVPLCKHLLACLLAERWSAALGRYVVEWSVGREEMAGIVADV</sequence>
<evidence type="ECO:0008006" key="4">
    <source>
        <dbReference type="Google" id="ProtNLM"/>
    </source>
</evidence>
<gene>
    <name evidence="2" type="ORF">MFIFM68171_03575</name>
</gene>
<dbReference type="GeneID" id="98174319"/>
<keyword evidence="3" id="KW-1185">Reference proteome</keyword>
<feature type="compositionally biased region" description="Low complexity" evidence="1">
    <location>
        <begin position="133"/>
        <end position="161"/>
    </location>
</feature>
<proteinExistence type="predicted"/>
<feature type="compositionally biased region" description="Basic and acidic residues" evidence="1">
    <location>
        <begin position="116"/>
        <end position="126"/>
    </location>
</feature>
<dbReference type="Proteomes" id="UP001628179">
    <property type="component" value="Unassembled WGS sequence"/>
</dbReference>
<reference evidence="2 3" key="1">
    <citation type="submission" date="2024-09" db="EMBL/GenBank/DDBJ databases">
        <title>Itraconazole resistance in Madurella fahalii resulting from another homologue of gene encoding cytochrome P450 14-alpha sterol demethylase (CYP51).</title>
        <authorList>
            <person name="Yoshioka I."/>
            <person name="Fahal A.H."/>
            <person name="Kaneko S."/>
            <person name="Yaguchi T."/>
        </authorList>
    </citation>
    <scope>NUCLEOTIDE SEQUENCE [LARGE SCALE GENOMIC DNA]</scope>
    <source>
        <strain evidence="2 3">IFM 68171</strain>
    </source>
</reference>
<accession>A0ABQ0G713</accession>
<protein>
    <recommendedName>
        <fullName evidence="4">SWIM-type domain-containing protein</fullName>
    </recommendedName>
</protein>
<name>A0ABQ0G713_9PEZI</name>
<dbReference type="RefSeq" id="XP_070915097.1">
    <property type="nucleotide sequence ID" value="XM_071058996.1"/>
</dbReference>
<dbReference type="EMBL" id="BAAFSV010000002">
    <property type="protein sequence ID" value="GAB1313365.1"/>
    <property type="molecule type" value="Genomic_DNA"/>
</dbReference>
<evidence type="ECO:0000313" key="2">
    <source>
        <dbReference type="EMBL" id="GAB1313365.1"/>
    </source>
</evidence>